<dbReference type="Gene3D" id="1.10.530.10">
    <property type="match status" value="1"/>
</dbReference>
<accession>A0AAX3QHU1</accession>
<dbReference type="RefSeq" id="WP_276105265.1">
    <property type="nucleotide sequence ID" value="NZ_CP119629.1"/>
</dbReference>
<organism evidence="3 4">
    <name type="scientific">Bacillus paranthracis</name>
    <dbReference type="NCBI Taxonomy" id="2026186"/>
    <lineage>
        <taxon>Bacteria</taxon>
        <taxon>Bacillati</taxon>
        <taxon>Bacillota</taxon>
        <taxon>Bacilli</taxon>
        <taxon>Bacillales</taxon>
        <taxon>Bacillaceae</taxon>
        <taxon>Bacillus</taxon>
        <taxon>Bacillus cereus group</taxon>
    </lineage>
</organism>
<protein>
    <submittedName>
        <fullName evidence="3">Lytic transglycosylase domain-containing protein</fullName>
    </submittedName>
</protein>
<evidence type="ECO:0000313" key="4">
    <source>
        <dbReference type="Proteomes" id="UP001221092"/>
    </source>
</evidence>
<name>A0AAX3QHU1_9BACI</name>
<feature type="compositionally biased region" description="Basic and acidic residues" evidence="1">
    <location>
        <begin position="33"/>
        <end position="46"/>
    </location>
</feature>
<evidence type="ECO:0000313" key="3">
    <source>
        <dbReference type="EMBL" id="WES08516.1"/>
    </source>
</evidence>
<dbReference type="Proteomes" id="UP001221092">
    <property type="component" value="Chromosome"/>
</dbReference>
<dbReference type="SUPFAM" id="SSF53955">
    <property type="entry name" value="Lysozyme-like"/>
    <property type="match status" value="1"/>
</dbReference>
<dbReference type="AlphaFoldDB" id="A0AAX3QHU1"/>
<dbReference type="Pfam" id="PF01464">
    <property type="entry name" value="SLT"/>
    <property type="match status" value="1"/>
</dbReference>
<dbReference type="InterPro" id="IPR023346">
    <property type="entry name" value="Lysozyme-like_dom_sf"/>
</dbReference>
<feature type="domain" description="Transglycosylase SLT" evidence="2">
    <location>
        <begin position="170"/>
        <end position="272"/>
    </location>
</feature>
<proteinExistence type="predicted"/>
<evidence type="ECO:0000259" key="2">
    <source>
        <dbReference type="Pfam" id="PF01464"/>
    </source>
</evidence>
<dbReference type="InterPro" id="IPR008258">
    <property type="entry name" value="Transglycosylase_SLT_dom_1"/>
</dbReference>
<gene>
    <name evidence="3" type="ORF">P3K65_08605</name>
</gene>
<dbReference type="PANTHER" id="PTHR37423">
    <property type="entry name" value="SOLUBLE LYTIC MUREIN TRANSGLYCOSYLASE-RELATED"/>
    <property type="match status" value="1"/>
</dbReference>
<evidence type="ECO:0000256" key="1">
    <source>
        <dbReference type="SAM" id="MobiDB-lite"/>
    </source>
</evidence>
<reference evidence="3" key="1">
    <citation type="submission" date="2023-03" db="EMBL/GenBank/DDBJ databases">
        <authorList>
            <person name="Liu Z."/>
        </authorList>
    </citation>
    <scope>NUCLEOTIDE SEQUENCE</scope>
    <source>
        <strain evidence="3">Bc006</strain>
    </source>
</reference>
<feature type="region of interest" description="Disordered" evidence="1">
    <location>
        <begin position="33"/>
        <end position="62"/>
    </location>
</feature>
<dbReference type="CDD" id="cd00254">
    <property type="entry name" value="LT-like"/>
    <property type="match status" value="1"/>
</dbReference>
<sequence length="287" mass="31909">MVVGNIVKEVLAYKKGQFQQKLSSPEAFVSSRFQEKLQSEPMKETKATTQPAKVEDMSQPVQSTKIEAVVNKPEASIHKVEEVSKPVQSTKIEAVVNKPEASIHKVEEVSKPEEKPETKKVDDVQVAQKEFERRFPETKNEAVDTWGLTKKYNIQKIRSSNEGKYEDIIGRVSRTYGIPKTLIQKMIEVESDFNPKTVSHAGAMGLMQLMPANVKEMGIKNPFSPAESIEGGVKELSGYLKKNNGDLVLALASYNAGPGNVRKYGGVPPFKETQGYIKKILNIDVSK</sequence>
<dbReference type="EMBL" id="CP119629">
    <property type="protein sequence ID" value="WES08516.1"/>
    <property type="molecule type" value="Genomic_DNA"/>
</dbReference>
<dbReference type="PANTHER" id="PTHR37423:SF2">
    <property type="entry name" value="MEMBRANE-BOUND LYTIC MUREIN TRANSGLYCOSYLASE C"/>
    <property type="match status" value="1"/>
</dbReference>